<evidence type="ECO:0000256" key="7">
    <source>
        <dbReference type="ARBA" id="ARBA00022833"/>
    </source>
</evidence>
<keyword evidence="6 9" id="KW-0378">Hydrolase</keyword>
<dbReference type="InterPro" id="IPR001948">
    <property type="entry name" value="Peptidase_M18"/>
</dbReference>
<dbReference type="SUPFAM" id="SSF101821">
    <property type="entry name" value="Aminopeptidase/glucanase lid domain"/>
    <property type="match status" value="1"/>
</dbReference>
<dbReference type="GO" id="GO:0008270">
    <property type="term" value="F:zinc ion binding"/>
    <property type="evidence" value="ECO:0007669"/>
    <property type="project" value="InterPro"/>
</dbReference>
<evidence type="ECO:0000256" key="3">
    <source>
        <dbReference type="ARBA" id="ARBA00022438"/>
    </source>
</evidence>
<dbReference type="GO" id="GO:0008237">
    <property type="term" value="F:metallopeptidase activity"/>
    <property type="evidence" value="ECO:0007669"/>
    <property type="project" value="UniProtKB-KW"/>
</dbReference>
<sequence>MEKLKLAKHLINFIDESPSNYFACINAKNILNEKDFTELFETEEWKLKKGGKYFVTINDSGIIAFTIGSEKISKSGYKIAASHTDSPGFLIKPSPEINRKGFNILNTEVYGGPILSTWFDRPLSFSGRVFVENDNVFKPKKYFINYDKDLFIIPSLCIHQNRSVNDGMAINAQKDTLPLVTITDEKENFL</sequence>
<proteinExistence type="inferred from homology"/>
<dbReference type="PRINTS" id="PR00932">
    <property type="entry name" value="AMINO1PTASE"/>
</dbReference>
<organism evidence="11 12">
    <name type="scientific">Fusobacterium animalis ATCC 51191</name>
    <dbReference type="NCBI Taxonomy" id="997347"/>
    <lineage>
        <taxon>Bacteria</taxon>
        <taxon>Fusobacteriati</taxon>
        <taxon>Fusobacteriota</taxon>
        <taxon>Fusobacteriia</taxon>
        <taxon>Fusobacteriales</taxon>
        <taxon>Fusobacteriaceae</taxon>
        <taxon>Fusobacterium</taxon>
    </lineage>
</organism>
<dbReference type="EC" id="3.4.11.-" evidence="10"/>
<comment type="similarity">
    <text evidence="2 9">Belongs to the peptidase M18 family.</text>
</comment>
<keyword evidence="12" id="KW-1185">Reference proteome</keyword>
<name>F9ENE8_9FUSO</name>
<keyword evidence="5 9" id="KW-0479">Metal-binding</keyword>
<keyword evidence="8 9" id="KW-0482">Metalloprotease</keyword>
<dbReference type="PATRIC" id="fig|997347.4.peg.1357"/>
<evidence type="ECO:0000313" key="11">
    <source>
        <dbReference type="EMBL" id="EGQ79519.1"/>
    </source>
</evidence>
<evidence type="ECO:0000256" key="10">
    <source>
        <dbReference type="RuleBase" id="RU004387"/>
    </source>
</evidence>
<dbReference type="AlphaFoldDB" id="F9ENE8"/>
<dbReference type="GO" id="GO:0006508">
    <property type="term" value="P:proteolysis"/>
    <property type="evidence" value="ECO:0007669"/>
    <property type="project" value="UniProtKB-KW"/>
</dbReference>
<dbReference type="Gene3D" id="2.30.250.10">
    <property type="entry name" value="Aminopeptidase i, Domain 2"/>
    <property type="match status" value="1"/>
</dbReference>
<dbReference type="PANTHER" id="PTHR28570:SF3">
    <property type="entry name" value="ASPARTYL AMINOPEPTIDASE"/>
    <property type="match status" value="1"/>
</dbReference>
<protein>
    <recommendedName>
        <fullName evidence="10">M18 family aminopeptidase</fullName>
        <ecNumber evidence="10">3.4.11.-</ecNumber>
    </recommendedName>
</protein>
<evidence type="ECO:0000256" key="1">
    <source>
        <dbReference type="ARBA" id="ARBA00001947"/>
    </source>
</evidence>
<evidence type="ECO:0000313" key="12">
    <source>
        <dbReference type="Proteomes" id="UP000005392"/>
    </source>
</evidence>
<evidence type="ECO:0000256" key="9">
    <source>
        <dbReference type="RuleBase" id="RU004386"/>
    </source>
</evidence>
<evidence type="ECO:0000256" key="5">
    <source>
        <dbReference type="ARBA" id="ARBA00022723"/>
    </source>
</evidence>
<evidence type="ECO:0000256" key="6">
    <source>
        <dbReference type="ARBA" id="ARBA00022801"/>
    </source>
</evidence>
<dbReference type="PANTHER" id="PTHR28570">
    <property type="entry name" value="ASPARTYL AMINOPEPTIDASE"/>
    <property type="match status" value="1"/>
</dbReference>
<gene>
    <name evidence="11" type="ORF">HMPREF9094_1453</name>
</gene>
<evidence type="ECO:0000256" key="2">
    <source>
        <dbReference type="ARBA" id="ARBA00008290"/>
    </source>
</evidence>
<dbReference type="EMBL" id="AFQD01000237">
    <property type="protein sequence ID" value="EGQ79519.1"/>
    <property type="molecule type" value="Genomic_DNA"/>
</dbReference>
<dbReference type="HOGENOM" id="CLU_019532_0_0_0"/>
<keyword evidence="7 9" id="KW-0862">Zinc</keyword>
<dbReference type="GO" id="GO:0004177">
    <property type="term" value="F:aminopeptidase activity"/>
    <property type="evidence" value="ECO:0007669"/>
    <property type="project" value="UniProtKB-KW"/>
</dbReference>
<dbReference type="Proteomes" id="UP000005392">
    <property type="component" value="Unassembled WGS sequence"/>
</dbReference>
<dbReference type="Pfam" id="PF02127">
    <property type="entry name" value="Peptidase_M18"/>
    <property type="match status" value="1"/>
</dbReference>
<comment type="cofactor">
    <cofactor evidence="1 10">
        <name>Zn(2+)</name>
        <dbReference type="ChEBI" id="CHEBI:29105"/>
    </cofactor>
</comment>
<accession>F9ENE8</accession>
<comment type="caution">
    <text evidence="11">The sequence shown here is derived from an EMBL/GenBank/DDBJ whole genome shotgun (WGS) entry which is preliminary data.</text>
</comment>
<dbReference type="SUPFAM" id="SSF53187">
    <property type="entry name" value="Zn-dependent exopeptidases"/>
    <property type="match status" value="1"/>
</dbReference>
<evidence type="ECO:0000256" key="4">
    <source>
        <dbReference type="ARBA" id="ARBA00022670"/>
    </source>
</evidence>
<dbReference type="Gene3D" id="3.40.630.10">
    <property type="entry name" value="Zn peptidases"/>
    <property type="match status" value="1"/>
</dbReference>
<dbReference type="InterPro" id="IPR023358">
    <property type="entry name" value="Peptidase_M18_dom2"/>
</dbReference>
<evidence type="ECO:0000256" key="8">
    <source>
        <dbReference type="ARBA" id="ARBA00023049"/>
    </source>
</evidence>
<reference evidence="11 12" key="1">
    <citation type="submission" date="2011-05" db="EMBL/GenBank/DDBJ databases">
        <authorList>
            <person name="Muzny D."/>
            <person name="Qin X."/>
            <person name="Deng J."/>
            <person name="Jiang H."/>
            <person name="Liu Y."/>
            <person name="Qu J."/>
            <person name="Song X.-Z."/>
            <person name="Zhang L."/>
            <person name="Thornton R."/>
            <person name="Coyle M."/>
            <person name="Francisco L."/>
            <person name="Jackson L."/>
            <person name="Javaid M."/>
            <person name="Korchina V."/>
            <person name="Kovar C."/>
            <person name="Mata R."/>
            <person name="Mathew T."/>
            <person name="Ngo R."/>
            <person name="Nguyen L."/>
            <person name="Nguyen N."/>
            <person name="Okwuonu G."/>
            <person name="Ongeri F."/>
            <person name="Pham C."/>
            <person name="Simmons D."/>
            <person name="Wilczek-Boney K."/>
            <person name="Hale W."/>
            <person name="Jakkamsetti A."/>
            <person name="Pham P."/>
            <person name="Ruth R."/>
            <person name="San Lucas F."/>
            <person name="Warren J."/>
            <person name="Zhang J."/>
            <person name="Zhao Z."/>
            <person name="Zhou C."/>
            <person name="Zhu D."/>
            <person name="Lee S."/>
            <person name="Bess C."/>
            <person name="Blankenburg K."/>
            <person name="Forbes L."/>
            <person name="Fu Q."/>
            <person name="Gubbala S."/>
            <person name="Hirani K."/>
            <person name="Jayaseelan J.C."/>
            <person name="Lara F."/>
            <person name="Munidasa M."/>
            <person name="Palculict T."/>
            <person name="Patil S."/>
            <person name="Pu L.-L."/>
            <person name="Saada N."/>
            <person name="Tang L."/>
            <person name="Weissenberger G."/>
            <person name="Zhu Y."/>
            <person name="Hemphill L."/>
            <person name="Shang Y."/>
            <person name="Youmans B."/>
            <person name="Ayvaz T."/>
            <person name="Ross M."/>
            <person name="Santibanez J."/>
            <person name="Aqrawi P."/>
            <person name="Gross S."/>
            <person name="Joshi V."/>
            <person name="Fowler G."/>
            <person name="Nazareth L."/>
            <person name="Reid J."/>
            <person name="Worley K."/>
            <person name="Petrosino J."/>
            <person name="Highlander S."/>
            <person name="Gibbs R."/>
        </authorList>
    </citation>
    <scope>NUCLEOTIDE SEQUENCE [LARGE SCALE GENOMIC DNA]</scope>
    <source>
        <strain evidence="11 12">ATCC 51191</strain>
    </source>
</reference>
<keyword evidence="3 9" id="KW-0031">Aminopeptidase</keyword>
<dbReference type="GO" id="GO:0005737">
    <property type="term" value="C:cytoplasm"/>
    <property type="evidence" value="ECO:0007669"/>
    <property type="project" value="UniProtKB-ARBA"/>
</dbReference>
<keyword evidence="4 9" id="KW-0645">Protease</keyword>